<organism evidence="1 2">
    <name type="scientific">Paenibacillus profundus</name>
    <dbReference type="NCBI Taxonomy" id="1173085"/>
    <lineage>
        <taxon>Bacteria</taxon>
        <taxon>Bacillati</taxon>
        <taxon>Bacillota</taxon>
        <taxon>Bacilli</taxon>
        <taxon>Bacillales</taxon>
        <taxon>Paenibacillaceae</taxon>
        <taxon>Paenibacillus</taxon>
    </lineage>
</organism>
<dbReference type="Proteomes" id="UP001199916">
    <property type="component" value="Unassembled WGS sequence"/>
</dbReference>
<sequence>MDKGQEYDRQEQEVYELLKDYKINEDNYLIYNVLISENQKKLTLSFPYKIETLNIEKMSLMQDSKIVLKETPIIGALENKITFKLTEYIPEFNKMKATLENNKIIILDTGQYFLEKFEEFDYPKNNMEVATIIKSHLKFENGKLISTTVFSKKDESKIELKFPKKIEKYISNLSFKKEELENITVKYSLQCDISQNILLDKNLDAVMVDISLVQNNKGKKWSVIKSSVPIQSIDYTIDK</sequence>
<reference evidence="1 2" key="1">
    <citation type="submission" date="2021-11" db="EMBL/GenBank/DDBJ databases">
        <title>Draft genome sequence of Paenibacillus profundus YoMME, a new Gram-positive bacteria with exoelectrogenic properties.</title>
        <authorList>
            <person name="Hubenova Y."/>
            <person name="Hubenova E."/>
            <person name="Manasiev Y."/>
            <person name="Peykov S."/>
            <person name="Mitov M."/>
        </authorList>
    </citation>
    <scope>NUCLEOTIDE SEQUENCE [LARGE SCALE GENOMIC DNA]</scope>
    <source>
        <strain evidence="1 2">YoMME</strain>
    </source>
</reference>
<proteinExistence type="predicted"/>
<evidence type="ECO:0000313" key="1">
    <source>
        <dbReference type="EMBL" id="MCE5168291.1"/>
    </source>
</evidence>
<accession>A0ABS8YD54</accession>
<keyword evidence="2" id="KW-1185">Reference proteome</keyword>
<evidence type="ECO:0008006" key="3">
    <source>
        <dbReference type="Google" id="ProtNLM"/>
    </source>
</evidence>
<comment type="caution">
    <text evidence="1">The sequence shown here is derived from an EMBL/GenBank/DDBJ whole genome shotgun (WGS) entry which is preliminary data.</text>
</comment>
<name>A0ABS8YD54_9BACL</name>
<evidence type="ECO:0000313" key="2">
    <source>
        <dbReference type="Proteomes" id="UP001199916"/>
    </source>
</evidence>
<protein>
    <recommendedName>
        <fullName evidence="3">Lipoprotein</fullName>
    </recommendedName>
</protein>
<gene>
    <name evidence="1" type="ORF">LQV63_03040</name>
</gene>
<dbReference type="EMBL" id="JAJNBZ010000002">
    <property type="protein sequence ID" value="MCE5168291.1"/>
    <property type="molecule type" value="Genomic_DNA"/>
</dbReference>